<sequence>MKTIDVILPIGKPGAPTGNEVPELTRYDGQTLIDWAVREAVQARANRILLVAPEGHAPAQMIARHLWRSIRSHKSAAVNGRLRMDFLFHPVTDEEGWDGVVRAAALQCRGDQALLIDPTIALTTADRIVPYASFTLRKVSERIGDMPLCALAELPWDEALSMPVVTGPGLAPADDVPGSDRLKVFAGRAVLPLPLPRLARSATGAFPFDTLISTLHDAQVQPIQLLLKPRDARFVQPGEAAKETGPDGQTDPQGMALLAYEPALAPAILNGTGFAANASFRAG</sequence>
<accession>A0A8K0Y1N1</accession>
<organism evidence="1 2">
    <name type="scientific">Szabonella alba</name>
    <dbReference type="NCBI Taxonomy" id="2804194"/>
    <lineage>
        <taxon>Bacteria</taxon>
        <taxon>Pseudomonadati</taxon>
        <taxon>Pseudomonadota</taxon>
        <taxon>Alphaproteobacteria</taxon>
        <taxon>Rhodobacterales</taxon>
        <taxon>Paracoccaceae</taxon>
        <taxon>Szabonella</taxon>
    </lineage>
</organism>
<name>A0A8K0Y1N1_9RHOB</name>
<gene>
    <name evidence="1" type="ORF">JL811_17575</name>
</gene>
<dbReference type="RefSeq" id="WP_202690011.1">
    <property type="nucleotide sequence ID" value="NZ_JAESVN010000011.1"/>
</dbReference>
<evidence type="ECO:0000313" key="1">
    <source>
        <dbReference type="EMBL" id="MBL4919036.1"/>
    </source>
</evidence>
<dbReference type="Proteomes" id="UP000648908">
    <property type="component" value="Unassembled WGS sequence"/>
</dbReference>
<protein>
    <submittedName>
        <fullName evidence="1">Uncharacterized protein</fullName>
    </submittedName>
</protein>
<proteinExistence type="predicted"/>
<reference evidence="1" key="1">
    <citation type="submission" date="2021-01" db="EMBL/GenBank/DDBJ databases">
        <title>Tabrizicola alba sp. nov. a motile alkaliphilic bacterium isolated from a soda lake.</title>
        <authorList>
            <person name="Szuroczki S."/>
            <person name="Abbaszade G."/>
            <person name="Schumann P."/>
            <person name="Toth E."/>
        </authorList>
    </citation>
    <scope>NUCLEOTIDE SEQUENCE</scope>
    <source>
        <strain evidence="1">DMG-N-6</strain>
    </source>
</reference>
<evidence type="ECO:0000313" key="2">
    <source>
        <dbReference type="Proteomes" id="UP000648908"/>
    </source>
</evidence>
<comment type="caution">
    <text evidence="1">The sequence shown here is derived from an EMBL/GenBank/DDBJ whole genome shotgun (WGS) entry which is preliminary data.</text>
</comment>
<keyword evidence="2" id="KW-1185">Reference proteome</keyword>
<dbReference type="AlphaFoldDB" id="A0A8K0Y1N1"/>
<dbReference type="EMBL" id="JAESVN010000011">
    <property type="protein sequence ID" value="MBL4919036.1"/>
    <property type="molecule type" value="Genomic_DNA"/>
</dbReference>